<dbReference type="STRING" id="203122.Sde_0553"/>
<evidence type="ECO:0008006" key="3">
    <source>
        <dbReference type="Google" id="ProtNLM"/>
    </source>
</evidence>
<dbReference type="OrthoDB" id="7859710at2"/>
<dbReference type="GeneID" id="98612247"/>
<evidence type="ECO:0000313" key="1">
    <source>
        <dbReference type="EMBL" id="ABD79817.1"/>
    </source>
</evidence>
<name>Q21NB2_SACD2</name>
<protein>
    <recommendedName>
        <fullName evidence="3">ABM domain-containing protein</fullName>
    </recommendedName>
</protein>
<evidence type="ECO:0000313" key="2">
    <source>
        <dbReference type="Proteomes" id="UP000001947"/>
    </source>
</evidence>
<sequence>MTKPWFKAYHFQLHPQADAAALLLASANWDRQLQKCRGLMHRELARQVDGSWVDMTVWQSRRASGSDLAFSEERVFIDMVKLIDPKSLRFTQGAAPSGCDPFSDWFAQAASTILSQQPKRPHYEQSRAVTANR</sequence>
<dbReference type="RefSeq" id="WP_011467038.1">
    <property type="nucleotide sequence ID" value="NC_007912.1"/>
</dbReference>
<dbReference type="EMBL" id="CP000282">
    <property type="protein sequence ID" value="ABD79817.1"/>
    <property type="molecule type" value="Genomic_DNA"/>
</dbReference>
<reference evidence="1 2" key="1">
    <citation type="journal article" date="2008" name="PLoS Genet.">
        <title>Complete genome sequence of the complex carbohydrate-degrading marine bacterium, Saccharophagus degradans strain 2-40 T.</title>
        <authorList>
            <person name="Weiner R.M."/>
            <person name="Taylor L.E.II."/>
            <person name="Henrissat B."/>
            <person name="Hauser L."/>
            <person name="Land M."/>
            <person name="Coutinho P.M."/>
            <person name="Rancurel C."/>
            <person name="Saunders E.H."/>
            <person name="Longmire A.G."/>
            <person name="Zhang H."/>
            <person name="Bayer E.A."/>
            <person name="Gilbert H.J."/>
            <person name="Larimer F."/>
            <person name="Zhulin I.B."/>
            <person name="Ekborg N.A."/>
            <person name="Lamed R."/>
            <person name="Richardson P.M."/>
            <person name="Borovok I."/>
            <person name="Hutcheson S."/>
        </authorList>
    </citation>
    <scope>NUCLEOTIDE SEQUENCE [LARGE SCALE GENOMIC DNA]</scope>
    <source>
        <strain evidence="2">2-40 / ATCC 43961 / DSM 17024</strain>
    </source>
</reference>
<organism evidence="1 2">
    <name type="scientific">Saccharophagus degradans (strain 2-40 / ATCC 43961 / DSM 17024)</name>
    <dbReference type="NCBI Taxonomy" id="203122"/>
    <lineage>
        <taxon>Bacteria</taxon>
        <taxon>Pseudomonadati</taxon>
        <taxon>Pseudomonadota</taxon>
        <taxon>Gammaproteobacteria</taxon>
        <taxon>Cellvibrionales</taxon>
        <taxon>Cellvibrionaceae</taxon>
        <taxon>Saccharophagus</taxon>
    </lineage>
</organism>
<keyword evidence="2" id="KW-1185">Reference proteome</keyword>
<dbReference type="Proteomes" id="UP000001947">
    <property type="component" value="Chromosome"/>
</dbReference>
<proteinExistence type="predicted"/>
<dbReference type="HOGENOM" id="CLU_1905215_0_0_6"/>
<accession>Q21NB2</accession>
<dbReference type="KEGG" id="sde:Sde_0553"/>
<dbReference type="AlphaFoldDB" id="Q21NB2"/>
<gene>
    <name evidence="1" type="ordered locus">Sde_0553</name>
</gene>